<keyword evidence="3" id="KW-1185">Reference proteome</keyword>
<keyword evidence="1" id="KW-0472">Membrane</keyword>
<feature type="transmembrane region" description="Helical" evidence="1">
    <location>
        <begin position="86"/>
        <end position="108"/>
    </location>
</feature>
<evidence type="ECO:0000313" key="2">
    <source>
        <dbReference type="EMBL" id="GLI95122.1"/>
    </source>
</evidence>
<proteinExistence type="predicted"/>
<comment type="caution">
    <text evidence="2">The sequence shown here is derived from an EMBL/GenBank/DDBJ whole genome shotgun (WGS) entry which is preliminary data.</text>
</comment>
<evidence type="ECO:0000256" key="1">
    <source>
        <dbReference type="SAM" id="Phobius"/>
    </source>
</evidence>
<evidence type="ECO:0000313" key="3">
    <source>
        <dbReference type="Proteomes" id="UP001144323"/>
    </source>
</evidence>
<dbReference type="AlphaFoldDB" id="A0A9W6LU31"/>
<feature type="transmembrane region" description="Helical" evidence="1">
    <location>
        <begin position="53"/>
        <end position="74"/>
    </location>
</feature>
<dbReference type="Proteomes" id="UP001144323">
    <property type="component" value="Unassembled WGS sequence"/>
</dbReference>
<protein>
    <recommendedName>
        <fullName evidence="4">YeeE/YedE family protein</fullName>
    </recommendedName>
</protein>
<dbReference type="EMBL" id="BSEC01000002">
    <property type="protein sequence ID" value="GLI95122.1"/>
    <property type="molecule type" value="Genomic_DNA"/>
</dbReference>
<reference evidence="2" key="1">
    <citation type="journal article" date="2023" name="Int. J. Syst. Evol. Microbiol.">
        <title>Methylocystis iwaonis sp. nov., a type II methane-oxidizing bacterium from surface soil of a rice paddy field in Japan, and emended description of the genus Methylocystis (ex Whittenbury et al. 1970) Bowman et al. 1993.</title>
        <authorList>
            <person name="Kaise H."/>
            <person name="Sawadogo J.B."/>
            <person name="Alam M.S."/>
            <person name="Ueno C."/>
            <person name="Dianou D."/>
            <person name="Shinjo R."/>
            <person name="Asakawa S."/>
        </authorList>
    </citation>
    <scope>NUCLEOTIDE SEQUENCE</scope>
    <source>
        <strain evidence="2">LMG27198</strain>
    </source>
</reference>
<evidence type="ECO:0008006" key="4">
    <source>
        <dbReference type="Google" id="ProtNLM"/>
    </source>
</evidence>
<feature type="transmembrane region" description="Helical" evidence="1">
    <location>
        <begin position="6"/>
        <end position="26"/>
    </location>
</feature>
<keyword evidence="1" id="KW-0812">Transmembrane</keyword>
<dbReference type="Pfam" id="PF20398">
    <property type="entry name" value="DUF6691"/>
    <property type="match status" value="1"/>
</dbReference>
<organism evidence="2 3">
    <name type="scientific">Methylocystis echinoides</name>
    <dbReference type="NCBI Taxonomy" id="29468"/>
    <lineage>
        <taxon>Bacteria</taxon>
        <taxon>Pseudomonadati</taxon>
        <taxon>Pseudomonadota</taxon>
        <taxon>Alphaproteobacteria</taxon>
        <taxon>Hyphomicrobiales</taxon>
        <taxon>Methylocystaceae</taxon>
        <taxon>Methylocystis</taxon>
    </lineage>
</organism>
<name>A0A9W6LU31_9HYPH</name>
<dbReference type="InterPro" id="IPR046513">
    <property type="entry name" value="DUF6691"/>
</dbReference>
<sequence>MIFSGLWDPSLALVMGGAVLVGFFAFQMVEKKEIPLTGCSAQPSSIRAVDRQMLVGATIFGLGWGLSGVCPGPAVFNLGLLDPQAVLFFVGMLAGIALEGLLPFLGAFDSLRRVEQDP</sequence>
<accession>A0A9W6LU31</accession>
<gene>
    <name evidence="2" type="ORF">LMG27198_41140</name>
</gene>
<keyword evidence="1" id="KW-1133">Transmembrane helix</keyword>